<evidence type="ECO:0000256" key="5">
    <source>
        <dbReference type="HAMAP-Rule" id="MF_00291"/>
    </source>
</evidence>
<dbReference type="OrthoDB" id="9808036at2"/>
<dbReference type="Gene3D" id="1.10.287.610">
    <property type="entry name" value="Helix hairpin bin"/>
    <property type="match status" value="1"/>
</dbReference>
<dbReference type="PANTHER" id="PTHR12534:SF0">
    <property type="entry name" value="SMALL RIBOSOMAL SUBUNIT PROTEIN US2M"/>
    <property type="match status" value="1"/>
</dbReference>
<dbReference type="HAMAP" id="MF_00291_B">
    <property type="entry name" value="Ribosomal_uS2_B"/>
    <property type="match status" value="1"/>
</dbReference>
<evidence type="ECO:0000256" key="2">
    <source>
        <dbReference type="ARBA" id="ARBA00022980"/>
    </source>
</evidence>
<dbReference type="InterPro" id="IPR001865">
    <property type="entry name" value="Ribosomal_uS2"/>
</dbReference>
<keyword evidence="3 5" id="KW-0687">Ribonucleoprotein</keyword>
<dbReference type="Gene3D" id="3.40.50.10490">
    <property type="entry name" value="Glucose-6-phosphate isomerase like protein, domain 1"/>
    <property type="match status" value="1"/>
</dbReference>
<dbReference type="InterPro" id="IPR005706">
    <property type="entry name" value="Ribosomal_uS2_bac/mit/plastid"/>
</dbReference>
<comment type="caution">
    <text evidence="9">The sequence shown here is derived from an EMBL/GenBank/DDBJ whole genome shotgun (WGS) entry which is preliminary data.</text>
</comment>
<reference evidence="8 11" key="3">
    <citation type="submission" date="2020-08" db="EMBL/GenBank/DDBJ databases">
        <title>Genomic Encyclopedia of Type Strains, Phase IV (KMG-IV): sequencing the most valuable type-strain genomes for metagenomic binning, comparative biology and taxonomic classification.</title>
        <authorList>
            <person name="Goeker M."/>
        </authorList>
    </citation>
    <scope>NUCLEOTIDE SEQUENCE [LARGE SCALE GENOMIC DNA]</scope>
    <source>
        <strain evidence="8 11">DSM 100995</strain>
    </source>
</reference>
<evidence type="ECO:0000256" key="1">
    <source>
        <dbReference type="ARBA" id="ARBA00006242"/>
    </source>
</evidence>
<evidence type="ECO:0000313" key="11">
    <source>
        <dbReference type="Proteomes" id="UP000583101"/>
    </source>
</evidence>
<dbReference type="Proteomes" id="UP000583101">
    <property type="component" value="Unassembled WGS sequence"/>
</dbReference>
<evidence type="ECO:0000313" key="10">
    <source>
        <dbReference type="Proteomes" id="UP000297248"/>
    </source>
</evidence>
<gene>
    <name evidence="5 9" type="primary">rpsB</name>
    <name evidence="9" type="ORF">E2R65_15745</name>
    <name evidence="8" type="ORF">GGR35_002605</name>
</gene>
<dbReference type="GO" id="GO:0003735">
    <property type="term" value="F:structural constituent of ribosome"/>
    <property type="evidence" value="ECO:0007669"/>
    <property type="project" value="InterPro"/>
</dbReference>
<keyword evidence="11" id="KW-1185">Reference proteome</keyword>
<dbReference type="RefSeq" id="WP_134337432.1">
    <property type="nucleotide sequence ID" value="NZ_BMCZ01000005.1"/>
</dbReference>
<evidence type="ECO:0000313" key="9">
    <source>
        <dbReference type="EMBL" id="TEW65361.1"/>
    </source>
</evidence>
<dbReference type="PRINTS" id="PR00395">
    <property type="entry name" value="RIBOSOMALS2"/>
</dbReference>
<reference evidence="9" key="2">
    <citation type="submission" date="2019-03" db="EMBL/GenBank/DDBJ databases">
        <authorList>
            <person name="Yan Y.-Q."/>
            <person name="Du Z.-J."/>
        </authorList>
    </citation>
    <scope>NUCLEOTIDE SEQUENCE</scope>
    <source>
        <strain evidence="9">PP-F2FG21</strain>
    </source>
</reference>
<dbReference type="CDD" id="cd01425">
    <property type="entry name" value="RPS2"/>
    <property type="match status" value="1"/>
</dbReference>
<keyword evidence="2 5" id="KW-0689">Ribosomal protein</keyword>
<evidence type="ECO:0000313" key="8">
    <source>
        <dbReference type="EMBL" id="MBB3969992.1"/>
    </source>
</evidence>
<dbReference type="FunFam" id="1.10.287.610:FF:000001">
    <property type="entry name" value="30S ribosomal protein S2"/>
    <property type="match status" value="1"/>
</dbReference>
<protein>
    <recommendedName>
        <fullName evidence="4 5">Small ribosomal subunit protein uS2</fullName>
    </recommendedName>
</protein>
<dbReference type="PANTHER" id="PTHR12534">
    <property type="entry name" value="30S RIBOSOMAL PROTEIN S2 PROKARYOTIC AND ORGANELLAR"/>
    <property type="match status" value="1"/>
</dbReference>
<dbReference type="EMBL" id="JACIEG010000004">
    <property type="protein sequence ID" value="MBB3969992.1"/>
    <property type="molecule type" value="Genomic_DNA"/>
</dbReference>
<evidence type="ECO:0000256" key="3">
    <source>
        <dbReference type="ARBA" id="ARBA00023274"/>
    </source>
</evidence>
<evidence type="ECO:0000256" key="4">
    <source>
        <dbReference type="ARBA" id="ARBA00035256"/>
    </source>
</evidence>
<dbReference type="GO" id="GO:0022627">
    <property type="term" value="C:cytosolic small ribosomal subunit"/>
    <property type="evidence" value="ECO:0007669"/>
    <property type="project" value="TreeGrafter"/>
</dbReference>
<evidence type="ECO:0000256" key="7">
    <source>
        <dbReference type="SAM" id="MobiDB-lite"/>
    </source>
</evidence>
<organism evidence="9 10">
    <name type="scientific">Mucilaginibacter phyllosphaerae</name>
    <dbReference type="NCBI Taxonomy" id="1812349"/>
    <lineage>
        <taxon>Bacteria</taxon>
        <taxon>Pseudomonadati</taxon>
        <taxon>Bacteroidota</taxon>
        <taxon>Sphingobacteriia</taxon>
        <taxon>Sphingobacteriales</taxon>
        <taxon>Sphingobacteriaceae</taxon>
        <taxon>Mucilaginibacter</taxon>
    </lineage>
</organism>
<proteinExistence type="inferred from homology"/>
<name>A0A4Y8AC00_9SPHI</name>
<dbReference type="Proteomes" id="UP000297248">
    <property type="component" value="Unassembled WGS sequence"/>
</dbReference>
<dbReference type="EMBL" id="SNQG01000005">
    <property type="protein sequence ID" value="TEW65361.1"/>
    <property type="molecule type" value="Genomic_DNA"/>
</dbReference>
<dbReference type="InterPro" id="IPR018130">
    <property type="entry name" value="Ribosomal_uS2_CS"/>
</dbReference>
<feature type="region of interest" description="Disordered" evidence="7">
    <location>
        <begin position="227"/>
        <end position="284"/>
    </location>
</feature>
<feature type="compositionally biased region" description="Basic and acidic residues" evidence="7">
    <location>
        <begin position="227"/>
        <end position="259"/>
    </location>
</feature>
<evidence type="ECO:0000256" key="6">
    <source>
        <dbReference type="RuleBase" id="RU003631"/>
    </source>
</evidence>
<accession>A0A4Y8AC00</accession>
<feature type="compositionally biased region" description="Low complexity" evidence="7">
    <location>
        <begin position="266"/>
        <end position="284"/>
    </location>
</feature>
<dbReference type="PROSITE" id="PS00963">
    <property type="entry name" value="RIBOSOMAL_S2_2"/>
    <property type="match status" value="1"/>
</dbReference>
<reference evidence="9 10" key="1">
    <citation type="journal article" date="2016" name="Int. J. Syst. Evol. Microbiol.">
        <title>Proposal of Mucilaginibacter phyllosphaerae sp. nov. isolated from the phyllosphere of Galium album.</title>
        <authorList>
            <person name="Aydogan E.L."/>
            <person name="Busse H.J."/>
            <person name="Moser G."/>
            <person name="Muller C."/>
            <person name="Kampfer P."/>
            <person name="Glaeser S.P."/>
        </authorList>
    </citation>
    <scope>NUCLEOTIDE SEQUENCE [LARGE SCALE GENOMIC DNA]</scope>
    <source>
        <strain evidence="9 10">PP-F2FG21</strain>
    </source>
</reference>
<sequence length="284" mass="31516">MARTTYQDLLDAGVHFGHLTRKWDPKMSQYIFMERNGIHIIDLNKTLSKVEEAAAAIKQIVKSGRKVLFVATKKQAKDIVAEYAKGVNMPYITERWLGGMLTNFATVRKSIKKMSNIDKLTKDGTYSNLSKKERLMIQRERIKLETLLGGIADLNRLPAALFLIDVKKEHIAVSEALKLNIPTFAMVDTNSDPSNIDFPIPANDDATKSISLITGIIIKAIEEGLDERKREKEDETEKEAAAAKAKADAPEVADRSEGGKRKRTAEVTAETAETEAPAADSTEE</sequence>
<dbReference type="InterPro" id="IPR023591">
    <property type="entry name" value="Ribosomal_uS2_flav_dom_sf"/>
</dbReference>
<comment type="similarity">
    <text evidence="1 5 6">Belongs to the universal ribosomal protein uS2 family.</text>
</comment>
<dbReference type="GO" id="GO:0006412">
    <property type="term" value="P:translation"/>
    <property type="evidence" value="ECO:0007669"/>
    <property type="project" value="UniProtKB-UniRule"/>
</dbReference>
<dbReference type="SUPFAM" id="SSF52313">
    <property type="entry name" value="Ribosomal protein S2"/>
    <property type="match status" value="1"/>
</dbReference>
<dbReference type="Pfam" id="PF00318">
    <property type="entry name" value="Ribosomal_S2"/>
    <property type="match status" value="1"/>
</dbReference>
<dbReference type="AlphaFoldDB" id="A0A4Y8AC00"/>
<dbReference type="NCBIfam" id="TIGR01011">
    <property type="entry name" value="rpsB_bact"/>
    <property type="match status" value="1"/>
</dbReference>